<organism evidence="1 2">
    <name type="scientific">Botryobasidium botryosum (strain FD-172 SS1)</name>
    <dbReference type="NCBI Taxonomy" id="930990"/>
    <lineage>
        <taxon>Eukaryota</taxon>
        <taxon>Fungi</taxon>
        <taxon>Dikarya</taxon>
        <taxon>Basidiomycota</taxon>
        <taxon>Agaricomycotina</taxon>
        <taxon>Agaricomycetes</taxon>
        <taxon>Cantharellales</taxon>
        <taxon>Botryobasidiaceae</taxon>
        <taxon>Botryobasidium</taxon>
    </lineage>
</organism>
<evidence type="ECO:0000313" key="1">
    <source>
        <dbReference type="EMBL" id="KDQ09820.1"/>
    </source>
</evidence>
<dbReference type="HOGENOM" id="CLU_1094114_0_0_1"/>
<accession>A0A067M573</accession>
<evidence type="ECO:0000313" key="2">
    <source>
        <dbReference type="Proteomes" id="UP000027195"/>
    </source>
</evidence>
<dbReference type="Proteomes" id="UP000027195">
    <property type="component" value="Unassembled WGS sequence"/>
</dbReference>
<dbReference type="AlphaFoldDB" id="A0A067M573"/>
<name>A0A067M573_BOTB1</name>
<dbReference type="EMBL" id="KL198074">
    <property type="protein sequence ID" value="KDQ09820.1"/>
    <property type="molecule type" value="Genomic_DNA"/>
</dbReference>
<sequence length="254" mass="27053">MITAQIAKAVLNQHRLANHYSSGTSSDPEPLATASAETLKLLIRKEGMTIHLRCLQFADQININAPPGLAGLGLDAVKEEIVQAVAASLEDRLSTAVEGAVTRAMVSLQEGKPLRLHNSQVRLTFCCADMSALQGEVKGLRGEVKGLQKVVGEVKGLATKSARLAAILLGQSHNRWAAQNGTGEFVEVPYLDGSEPDLPVEGILPLVGPASLNLDILKTIATGHGIKLEKNIRKADMVTKIEKAIGIYQRGLDS</sequence>
<keyword evidence="2" id="KW-1185">Reference proteome</keyword>
<protein>
    <submittedName>
        <fullName evidence="1">Uncharacterized protein</fullName>
    </submittedName>
</protein>
<proteinExistence type="predicted"/>
<reference evidence="2" key="1">
    <citation type="journal article" date="2014" name="Proc. Natl. Acad. Sci. U.S.A.">
        <title>Extensive sampling of basidiomycete genomes demonstrates inadequacy of the white-rot/brown-rot paradigm for wood decay fungi.</title>
        <authorList>
            <person name="Riley R."/>
            <person name="Salamov A.A."/>
            <person name="Brown D.W."/>
            <person name="Nagy L.G."/>
            <person name="Floudas D."/>
            <person name="Held B.W."/>
            <person name="Levasseur A."/>
            <person name="Lombard V."/>
            <person name="Morin E."/>
            <person name="Otillar R."/>
            <person name="Lindquist E.A."/>
            <person name="Sun H."/>
            <person name="LaButti K.M."/>
            <person name="Schmutz J."/>
            <person name="Jabbour D."/>
            <person name="Luo H."/>
            <person name="Baker S.E."/>
            <person name="Pisabarro A.G."/>
            <person name="Walton J.D."/>
            <person name="Blanchette R.A."/>
            <person name="Henrissat B."/>
            <person name="Martin F."/>
            <person name="Cullen D."/>
            <person name="Hibbett D.S."/>
            <person name="Grigoriev I.V."/>
        </authorList>
    </citation>
    <scope>NUCLEOTIDE SEQUENCE [LARGE SCALE GENOMIC DNA]</scope>
    <source>
        <strain evidence="2">FD-172 SS1</strain>
    </source>
</reference>
<dbReference type="InParanoid" id="A0A067M573"/>
<gene>
    <name evidence="1" type="ORF">BOTBODRAFT_47416</name>
</gene>